<dbReference type="OrthoDB" id="3557270at2759"/>
<feature type="region of interest" description="Disordered" evidence="1">
    <location>
        <begin position="281"/>
        <end position="353"/>
    </location>
</feature>
<dbReference type="InterPro" id="IPR045518">
    <property type="entry name" value="2EXR"/>
</dbReference>
<dbReference type="Proteomes" id="UP000235786">
    <property type="component" value="Unassembled WGS sequence"/>
</dbReference>
<accession>A0A2J6RNE6</accession>
<proteinExistence type="predicted"/>
<protein>
    <recommendedName>
        <fullName evidence="2">2EXR domain-containing protein</fullName>
    </recommendedName>
</protein>
<evidence type="ECO:0000256" key="1">
    <source>
        <dbReference type="SAM" id="MobiDB-lite"/>
    </source>
</evidence>
<feature type="compositionally biased region" description="Polar residues" evidence="1">
    <location>
        <begin position="281"/>
        <end position="294"/>
    </location>
</feature>
<organism evidence="3 4">
    <name type="scientific">Hyaloscypha variabilis (strain UAMH 11265 / GT02V1 / F)</name>
    <name type="common">Meliniomyces variabilis</name>
    <dbReference type="NCBI Taxonomy" id="1149755"/>
    <lineage>
        <taxon>Eukaryota</taxon>
        <taxon>Fungi</taxon>
        <taxon>Dikarya</taxon>
        <taxon>Ascomycota</taxon>
        <taxon>Pezizomycotina</taxon>
        <taxon>Leotiomycetes</taxon>
        <taxon>Helotiales</taxon>
        <taxon>Hyaloscyphaceae</taxon>
        <taxon>Hyaloscypha</taxon>
        <taxon>Hyaloscypha variabilis</taxon>
    </lineage>
</organism>
<evidence type="ECO:0000259" key="2">
    <source>
        <dbReference type="Pfam" id="PF20150"/>
    </source>
</evidence>
<gene>
    <name evidence="3" type="ORF">L207DRAFT_583885</name>
</gene>
<feature type="compositionally biased region" description="Polar residues" evidence="1">
    <location>
        <begin position="314"/>
        <end position="336"/>
    </location>
</feature>
<dbReference type="AlphaFoldDB" id="A0A2J6RNE6"/>
<keyword evidence="4" id="KW-1185">Reference proteome</keyword>
<evidence type="ECO:0000313" key="4">
    <source>
        <dbReference type="Proteomes" id="UP000235786"/>
    </source>
</evidence>
<reference evidence="3 4" key="1">
    <citation type="submission" date="2016-04" db="EMBL/GenBank/DDBJ databases">
        <title>A degradative enzymes factory behind the ericoid mycorrhizal symbiosis.</title>
        <authorList>
            <consortium name="DOE Joint Genome Institute"/>
            <person name="Martino E."/>
            <person name="Morin E."/>
            <person name="Grelet G."/>
            <person name="Kuo A."/>
            <person name="Kohler A."/>
            <person name="Daghino S."/>
            <person name="Barry K."/>
            <person name="Choi C."/>
            <person name="Cichocki N."/>
            <person name="Clum A."/>
            <person name="Copeland A."/>
            <person name="Hainaut M."/>
            <person name="Haridas S."/>
            <person name="Labutti K."/>
            <person name="Lindquist E."/>
            <person name="Lipzen A."/>
            <person name="Khouja H.-R."/>
            <person name="Murat C."/>
            <person name="Ohm R."/>
            <person name="Olson A."/>
            <person name="Spatafora J."/>
            <person name="Veneault-Fourrey C."/>
            <person name="Henrissat B."/>
            <person name="Grigoriev I."/>
            <person name="Martin F."/>
            <person name="Perotto S."/>
        </authorList>
    </citation>
    <scope>NUCLEOTIDE SEQUENCE [LARGE SCALE GENOMIC DNA]</scope>
    <source>
        <strain evidence="3 4">F</strain>
    </source>
</reference>
<dbReference type="EMBL" id="KZ613946">
    <property type="protein sequence ID" value="PMD40054.1"/>
    <property type="molecule type" value="Genomic_DNA"/>
</dbReference>
<feature type="region of interest" description="Disordered" evidence="1">
    <location>
        <begin position="375"/>
        <end position="399"/>
    </location>
</feature>
<dbReference type="Pfam" id="PF20150">
    <property type="entry name" value="2EXR"/>
    <property type="match status" value="1"/>
</dbReference>
<name>A0A2J6RNE6_HYAVF</name>
<feature type="region of interest" description="Disordered" evidence="1">
    <location>
        <begin position="1"/>
        <end position="22"/>
    </location>
</feature>
<evidence type="ECO:0000313" key="3">
    <source>
        <dbReference type="EMBL" id="PMD40054.1"/>
    </source>
</evidence>
<sequence length="691" mass="75206">MTRFTAIHASKPKAAKSAGPSISQNVRGEPLIDFHVFADLAAEIQDAIWEFSCYSAPEIIPIFINDKTFKFQIKGVPAVPAVLHATSGARAIGLCHFLLVKFDELSRNPPRPPPQHQFQVAQGLQQLFQQHQAQLAQNQLALQNTNQGPGVQAYGLSNALLGNPQPALLAPAPPAQGPSNWQMVTYNPQTAHQVQHNFNNLGLVYQQGQQTQSLYPSWFQNHAVQPFANVGGSQQTVGQGLGLQHNFQQGFSHQAQGSFGGSGSSYATLASTHSFSQNMTHYQSTFGGSQQNTAIGGPSGTHNGAHYHSPYGGSMQSNAVGQHNAAHQGSQQQSMFGGNFQPAPLGHHNAVQGSQQRSIFGGNFQPASVGHHNVAQGSQHQSAFGGSFQPAPASHHNAAQGNQQNVVGGSLQPASIGQQPISQISSLSHGAGLTLVIHPSPAYQAGFAAPANTMNALVPVTTNTAVSHNPLPQQRLITVDDETDDDFDRYFYVNPGRDIFKLQVGAPTGYNYPTYSLTCFPNTLTPISDEGRQAYMQRMQQAYTLPTPFPAPGRLPGFLARIKHLVINLELAPCNAPMRSAGFWTWLHGQTKKFCEVIIKSTIKRFQGVRHLDLLIDRASHSRPIHAYDQMVLRNFRQAPIQEEDGITFGHAELGLIEREIRVWMMSEYMGKNGPKGPDIRIVVYMPKRYS</sequence>
<feature type="domain" description="2EXR" evidence="2">
    <location>
        <begin position="34"/>
        <end position="97"/>
    </location>
</feature>
<feature type="compositionally biased region" description="Polar residues" evidence="1">
    <location>
        <begin position="375"/>
        <end position="384"/>
    </location>
</feature>